<sequence length="58" mass="6586">MVFQSPLFHLFFPLDKGAFYKEVQLLTRLVPALIPEGREPEVGISNLTKTILLPTKQC</sequence>
<evidence type="ECO:0000313" key="2">
    <source>
        <dbReference type="Proteomes" id="UP001566132"/>
    </source>
</evidence>
<dbReference type="EMBL" id="JBDJPC010000001">
    <property type="protein sequence ID" value="KAL1516553.1"/>
    <property type="molecule type" value="Genomic_DNA"/>
</dbReference>
<dbReference type="Proteomes" id="UP001566132">
    <property type="component" value="Unassembled WGS sequence"/>
</dbReference>
<protein>
    <submittedName>
        <fullName evidence="1">Uncharacterized protein</fullName>
    </submittedName>
</protein>
<gene>
    <name evidence="1" type="ORF">ABEB36_000458</name>
</gene>
<comment type="caution">
    <text evidence="1">The sequence shown here is derived from an EMBL/GenBank/DDBJ whole genome shotgun (WGS) entry which is preliminary data.</text>
</comment>
<accession>A0ABD1FBA8</accession>
<dbReference type="AlphaFoldDB" id="A0ABD1FBA8"/>
<organism evidence="1 2">
    <name type="scientific">Hypothenemus hampei</name>
    <name type="common">Coffee berry borer</name>
    <dbReference type="NCBI Taxonomy" id="57062"/>
    <lineage>
        <taxon>Eukaryota</taxon>
        <taxon>Metazoa</taxon>
        <taxon>Ecdysozoa</taxon>
        <taxon>Arthropoda</taxon>
        <taxon>Hexapoda</taxon>
        <taxon>Insecta</taxon>
        <taxon>Pterygota</taxon>
        <taxon>Neoptera</taxon>
        <taxon>Endopterygota</taxon>
        <taxon>Coleoptera</taxon>
        <taxon>Polyphaga</taxon>
        <taxon>Cucujiformia</taxon>
        <taxon>Curculionidae</taxon>
        <taxon>Scolytinae</taxon>
        <taxon>Hypothenemus</taxon>
    </lineage>
</organism>
<evidence type="ECO:0000313" key="1">
    <source>
        <dbReference type="EMBL" id="KAL1516553.1"/>
    </source>
</evidence>
<name>A0ABD1FBA8_HYPHA</name>
<proteinExistence type="predicted"/>
<reference evidence="1 2" key="1">
    <citation type="submission" date="2024-05" db="EMBL/GenBank/DDBJ databases">
        <title>Genetic variation in Jamaican populations of the coffee berry borer (Hypothenemus hampei).</title>
        <authorList>
            <person name="Errbii M."/>
            <person name="Myrie A."/>
        </authorList>
    </citation>
    <scope>NUCLEOTIDE SEQUENCE [LARGE SCALE GENOMIC DNA]</scope>
    <source>
        <strain evidence="1">JA-Hopewell-2020-01-JO</strain>
        <tissue evidence="1">Whole body</tissue>
    </source>
</reference>
<keyword evidence="2" id="KW-1185">Reference proteome</keyword>